<name>A0ABY2TRB6_9SPIR</name>
<dbReference type="Gene3D" id="3.30.1380.10">
    <property type="match status" value="1"/>
</dbReference>
<dbReference type="SUPFAM" id="SSF55166">
    <property type="entry name" value="Hedgehog/DD-peptidase"/>
    <property type="match status" value="1"/>
</dbReference>
<proteinExistence type="predicted"/>
<dbReference type="InterPro" id="IPR009045">
    <property type="entry name" value="Zn_M74/Hedgehog-like"/>
</dbReference>
<comment type="caution">
    <text evidence="1">The sequence shown here is derived from an EMBL/GenBank/DDBJ whole genome shotgun (WGS) entry which is preliminary data.</text>
</comment>
<dbReference type="RefSeq" id="WP_137998133.1">
    <property type="nucleotide sequence ID" value="NZ_SJDU01000107.1"/>
</dbReference>
<evidence type="ECO:0000313" key="2">
    <source>
        <dbReference type="Proteomes" id="UP000310168"/>
    </source>
</evidence>
<dbReference type="Proteomes" id="UP000310168">
    <property type="component" value="Unassembled WGS sequence"/>
</dbReference>
<accession>A0ABY2TRB6</accession>
<protein>
    <recommendedName>
        <fullName evidence="3">Peptidase M15A C-terminal domain-containing protein</fullName>
    </recommendedName>
</protein>
<gene>
    <name evidence="1" type="ORF">EZH24_05475</name>
</gene>
<dbReference type="EMBL" id="SJDU01000107">
    <property type="protein sequence ID" value="TKZ35407.1"/>
    <property type="molecule type" value="Genomic_DNA"/>
</dbReference>
<organism evidence="1 2">
    <name type="scientific">Brachyspira catarrhinii</name>
    <dbReference type="NCBI Taxonomy" id="2528966"/>
    <lineage>
        <taxon>Bacteria</taxon>
        <taxon>Pseudomonadati</taxon>
        <taxon>Spirochaetota</taxon>
        <taxon>Spirochaetia</taxon>
        <taxon>Brachyspirales</taxon>
        <taxon>Brachyspiraceae</taxon>
        <taxon>Brachyspira</taxon>
    </lineage>
</organism>
<sequence length="195" mass="22593">MSNIQLSPHFKLFEFCNTSSGKNVIQANREFASKEENIKKLSILSNEILEPIRAELIKKENNFNCKVLRITSGVRTSGTRIANASATSQHNHCEACDFVVDGTLENTLRLYRLIKEKKIKNLNYDLISQCILERKKRADGSWSCWIHIAIKTDRFIKQRQKANRNYSKFPEFFTSLDGFNYVLSTEANFKKYVEV</sequence>
<keyword evidence="2" id="KW-1185">Reference proteome</keyword>
<evidence type="ECO:0008006" key="3">
    <source>
        <dbReference type="Google" id="ProtNLM"/>
    </source>
</evidence>
<evidence type="ECO:0000313" key="1">
    <source>
        <dbReference type="EMBL" id="TKZ35407.1"/>
    </source>
</evidence>
<reference evidence="1 2" key="1">
    <citation type="journal article" date="2019" name="Anaerobe">
        <title>Brachyspira catarrhinii sp. nov., an anaerobic intestinal spirochaete isolated from vervet monkeys may have been misidentified as Brachyspira aalborgi in previous studies.</title>
        <authorList>
            <person name="Phillips N.D."/>
            <person name="La T."/>
            <person name="Hampson D.J."/>
        </authorList>
    </citation>
    <scope>NUCLEOTIDE SEQUENCE [LARGE SCALE GENOMIC DNA]</scope>
    <source>
        <strain evidence="1 2">Z12</strain>
    </source>
</reference>